<organism evidence="4">
    <name type="scientific">Anisakis simplex</name>
    <name type="common">Herring worm</name>
    <dbReference type="NCBI Taxonomy" id="6269"/>
    <lineage>
        <taxon>Eukaryota</taxon>
        <taxon>Metazoa</taxon>
        <taxon>Ecdysozoa</taxon>
        <taxon>Nematoda</taxon>
        <taxon>Chromadorea</taxon>
        <taxon>Rhabditida</taxon>
        <taxon>Spirurina</taxon>
        <taxon>Ascaridomorpha</taxon>
        <taxon>Ascaridoidea</taxon>
        <taxon>Anisakidae</taxon>
        <taxon>Anisakis</taxon>
        <taxon>Anisakis simplex complex</taxon>
    </lineage>
</organism>
<keyword evidence="1" id="KW-1133">Transmembrane helix</keyword>
<dbReference type="Gene3D" id="1.20.1070.10">
    <property type="entry name" value="Rhodopsin 7-helix transmembrane proteins"/>
    <property type="match status" value="1"/>
</dbReference>
<feature type="transmembrane region" description="Helical" evidence="1">
    <location>
        <begin position="128"/>
        <end position="152"/>
    </location>
</feature>
<dbReference type="WBParaSite" id="ASIM_0000118101-mRNA-1">
    <property type="protein sequence ID" value="ASIM_0000118101-mRNA-1"/>
    <property type="gene ID" value="ASIM_0000118101"/>
</dbReference>
<feature type="transmembrane region" description="Helical" evidence="1">
    <location>
        <begin position="54"/>
        <end position="80"/>
    </location>
</feature>
<feature type="transmembrane region" description="Helical" evidence="1">
    <location>
        <begin position="20"/>
        <end position="42"/>
    </location>
</feature>
<dbReference type="OrthoDB" id="10526592at2759"/>
<dbReference type="EMBL" id="UYRR01000992">
    <property type="protein sequence ID" value="VDK18383.1"/>
    <property type="molecule type" value="Genomic_DNA"/>
</dbReference>
<dbReference type="Proteomes" id="UP000267096">
    <property type="component" value="Unassembled WGS sequence"/>
</dbReference>
<reference evidence="2 3" key="2">
    <citation type="submission" date="2018-11" db="EMBL/GenBank/DDBJ databases">
        <authorList>
            <consortium name="Pathogen Informatics"/>
        </authorList>
    </citation>
    <scope>NUCLEOTIDE SEQUENCE [LARGE SCALE GENOMIC DNA]</scope>
</reference>
<reference evidence="4" key="1">
    <citation type="submission" date="2017-02" db="UniProtKB">
        <authorList>
            <consortium name="WormBaseParasite"/>
        </authorList>
    </citation>
    <scope>IDENTIFICATION</scope>
</reference>
<dbReference type="AlphaFoldDB" id="A0A0M3J0Y7"/>
<keyword evidence="1" id="KW-0812">Transmembrane</keyword>
<feature type="transmembrane region" description="Helical" evidence="1">
    <location>
        <begin position="172"/>
        <end position="201"/>
    </location>
</feature>
<gene>
    <name evidence="2" type="ORF">ASIM_LOCUS1070</name>
</gene>
<accession>A0A0M3J0Y7</accession>
<keyword evidence="1" id="KW-0472">Membrane</keyword>
<evidence type="ECO:0000313" key="2">
    <source>
        <dbReference type="EMBL" id="VDK18383.1"/>
    </source>
</evidence>
<sequence>MHVSALIKRPPKYESISVGILYILMNSIGIFTSSIIIAGILLEKSMRTSQCYRMMLCISVLGIIQQVIGLISGFLTIWPLENVYATKIAGALFEPMWMCMLYFIFLLSVNRLGIVSTSYVYKNWITSICNVLSLVSILLGLGFVIAFLTPNVTMRYDPYIYAWRYFHTTEAFIVAMFEACSLTPLSILSLVNYIGILIAIYRKVSSIHSGGAQIQLPL</sequence>
<feature type="transmembrane region" description="Helical" evidence="1">
    <location>
        <begin position="100"/>
        <end position="121"/>
    </location>
</feature>
<evidence type="ECO:0000256" key="1">
    <source>
        <dbReference type="SAM" id="Phobius"/>
    </source>
</evidence>
<name>A0A0M3J0Y7_ANISI</name>
<evidence type="ECO:0000313" key="4">
    <source>
        <dbReference type="WBParaSite" id="ASIM_0000118101-mRNA-1"/>
    </source>
</evidence>
<evidence type="ECO:0000313" key="3">
    <source>
        <dbReference type="Proteomes" id="UP000267096"/>
    </source>
</evidence>
<proteinExistence type="predicted"/>
<protein>
    <submittedName>
        <fullName evidence="4">7TM_GPCR_Srx domain-containing protein</fullName>
    </submittedName>
</protein>
<keyword evidence="3" id="KW-1185">Reference proteome</keyword>